<dbReference type="PROSITE" id="PS50890">
    <property type="entry name" value="PUA"/>
    <property type="match status" value="1"/>
</dbReference>
<dbReference type="GO" id="GO:0032259">
    <property type="term" value="P:methylation"/>
    <property type="evidence" value="ECO:0007669"/>
    <property type="project" value="UniProtKB-KW"/>
</dbReference>
<dbReference type="InterPro" id="IPR041532">
    <property type="entry name" value="RlmI-like_PUA"/>
</dbReference>
<keyword evidence="4 10" id="KW-0489">Methyltransferase</keyword>
<keyword evidence="11" id="KW-1185">Reference proteome</keyword>
<dbReference type="CDD" id="cd02440">
    <property type="entry name" value="AdoMet_MTases"/>
    <property type="match status" value="1"/>
</dbReference>
<name>A0A8J7FBA3_9GAMM</name>
<dbReference type="Pfam" id="PF10672">
    <property type="entry name" value="Methyltrans_SAM"/>
    <property type="match status" value="1"/>
</dbReference>
<comment type="subcellular location">
    <subcellularLocation>
        <location evidence="1">Cytoplasm</location>
    </subcellularLocation>
</comment>
<dbReference type="Proteomes" id="UP000640333">
    <property type="component" value="Unassembled WGS sequence"/>
</dbReference>
<dbReference type="GO" id="GO:0005737">
    <property type="term" value="C:cytoplasm"/>
    <property type="evidence" value="ECO:0007669"/>
    <property type="project" value="UniProtKB-SubCell"/>
</dbReference>
<dbReference type="PANTHER" id="PTHR42873:SF1">
    <property type="entry name" value="S-ADENOSYLMETHIONINE-DEPENDENT METHYLTRANSFERASE DOMAIN-CONTAINING PROTEIN"/>
    <property type="match status" value="1"/>
</dbReference>
<keyword evidence="6" id="KW-0949">S-adenosyl-L-methionine</keyword>
<sequence>MSLQTLKLRDGADRRLRGGHLWIYSNEVDTAVTPLKNFAAGEQVVVENNRGKALGIAYVNPNTLICGRIVSRDLKHVLDRSLLIHRLNIALSLREACFDAPCYRLVYGDSDGLSGLVIDRFMDIFVVQVSTAGMEAVLEDIVDALNKVFRPKAILLRNDGKMRDMEGLETYIEIVQGDLPDLCPLEENGVPLLAPLQKGQKTGWFYDHRENRAQMQKHVKGKRVLDLFSYVGGWGTQALAAGAEQVVCVDASHYALEVAGENARINGADDRFEGFHGDAFDICKTMISEKERFDVVVVDPPAFIAKKKDIRNGERAYARMNNFAMRLLNKGGVLVSASCSMHLEYSRLVDIIRTNSRELDRSAQIFHQGHQGADHPLHPAIPETDYLKAYFARILPAS</sequence>
<protein>
    <submittedName>
        <fullName evidence="10">Class I SAM-dependent rRNA methyltransferase</fullName>
    </submittedName>
</protein>
<accession>A0A8J7FBA3</accession>
<evidence type="ECO:0000259" key="9">
    <source>
        <dbReference type="Pfam" id="PF17785"/>
    </source>
</evidence>
<dbReference type="InterPro" id="IPR036974">
    <property type="entry name" value="PUA_sf"/>
</dbReference>
<evidence type="ECO:0000313" key="11">
    <source>
        <dbReference type="Proteomes" id="UP000640333"/>
    </source>
</evidence>
<evidence type="ECO:0000256" key="5">
    <source>
        <dbReference type="ARBA" id="ARBA00022679"/>
    </source>
</evidence>
<comment type="similarity">
    <text evidence="7">Belongs to the methyltransferase superfamily. RlmI family.</text>
</comment>
<dbReference type="AlphaFoldDB" id="A0A8J7FBA3"/>
<dbReference type="CDD" id="cd21153">
    <property type="entry name" value="PUA_RlmI"/>
    <property type="match status" value="1"/>
</dbReference>
<reference evidence="10" key="1">
    <citation type="submission" date="2020-10" db="EMBL/GenBank/DDBJ databases">
        <title>Bacterium isolated from coastal waters sediment.</title>
        <authorList>
            <person name="Chen R.-J."/>
            <person name="Lu D.-C."/>
            <person name="Zhu K.-L."/>
            <person name="Du Z.-J."/>
        </authorList>
    </citation>
    <scope>NUCLEOTIDE SEQUENCE</scope>
    <source>
        <strain evidence="10">N1Y112</strain>
    </source>
</reference>
<evidence type="ECO:0000256" key="2">
    <source>
        <dbReference type="ARBA" id="ARBA00022490"/>
    </source>
</evidence>
<evidence type="ECO:0000259" key="8">
    <source>
        <dbReference type="Pfam" id="PF10672"/>
    </source>
</evidence>
<dbReference type="Pfam" id="PF17785">
    <property type="entry name" value="PUA_3"/>
    <property type="match status" value="1"/>
</dbReference>
<dbReference type="CDD" id="cd11572">
    <property type="entry name" value="RlmI_M_like"/>
    <property type="match status" value="1"/>
</dbReference>
<keyword evidence="2" id="KW-0963">Cytoplasm</keyword>
<evidence type="ECO:0000256" key="7">
    <source>
        <dbReference type="ARBA" id="ARBA00038091"/>
    </source>
</evidence>
<feature type="domain" description="S-adenosylmethionine-dependent methyltransferase" evidence="8">
    <location>
        <begin position="181"/>
        <end position="336"/>
    </location>
</feature>
<gene>
    <name evidence="10" type="ORF">IOQ59_06475</name>
</gene>
<organism evidence="10 11">
    <name type="scientific">Pontibacterium sinense</name>
    <dbReference type="NCBI Taxonomy" id="2781979"/>
    <lineage>
        <taxon>Bacteria</taxon>
        <taxon>Pseudomonadati</taxon>
        <taxon>Pseudomonadota</taxon>
        <taxon>Gammaproteobacteria</taxon>
        <taxon>Oceanospirillales</taxon>
        <taxon>Oceanospirillaceae</taxon>
        <taxon>Pontibacterium</taxon>
    </lineage>
</organism>
<dbReference type="Gene3D" id="3.40.50.150">
    <property type="entry name" value="Vaccinia Virus protein VP39"/>
    <property type="match status" value="1"/>
</dbReference>
<dbReference type="EMBL" id="JADEYS010000005">
    <property type="protein sequence ID" value="MBE9396907.1"/>
    <property type="molecule type" value="Genomic_DNA"/>
</dbReference>
<evidence type="ECO:0000256" key="6">
    <source>
        <dbReference type="ARBA" id="ARBA00022691"/>
    </source>
</evidence>
<dbReference type="InterPro" id="IPR029063">
    <property type="entry name" value="SAM-dependent_MTases_sf"/>
</dbReference>
<dbReference type="InterPro" id="IPR015947">
    <property type="entry name" value="PUA-like_sf"/>
</dbReference>
<evidence type="ECO:0000313" key="10">
    <source>
        <dbReference type="EMBL" id="MBE9396907.1"/>
    </source>
</evidence>
<dbReference type="GO" id="GO:0006364">
    <property type="term" value="P:rRNA processing"/>
    <property type="evidence" value="ECO:0007669"/>
    <property type="project" value="UniProtKB-KW"/>
</dbReference>
<dbReference type="Gene3D" id="2.30.130.10">
    <property type="entry name" value="PUA domain"/>
    <property type="match status" value="1"/>
</dbReference>
<dbReference type="PANTHER" id="PTHR42873">
    <property type="entry name" value="RIBOSOMAL RNA LARGE SUBUNIT METHYLTRANSFERASE"/>
    <property type="match status" value="1"/>
</dbReference>
<keyword evidence="5" id="KW-0808">Transferase</keyword>
<feature type="domain" description="RlmI-like PUA" evidence="9">
    <location>
        <begin position="6"/>
        <end position="72"/>
    </location>
</feature>
<comment type="caution">
    <text evidence="10">The sequence shown here is derived from an EMBL/GenBank/DDBJ whole genome shotgun (WGS) entry which is preliminary data.</text>
</comment>
<dbReference type="InterPro" id="IPR019614">
    <property type="entry name" value="SAM-dep_methyl-trfase"/>
</dbReference>
<dbReference type="RefSeq" id="WP_193952463.1">
    <property type="nucleotide sequence ID" value="NZ_JADEYS010000005.1"/>
</dbReference>
<evidence type="ECO:0000256" key="4">
    <source>
        <dbReference type="ARBA" id="ARBA00022603"/>
    </source>
</evidence>
<evidence type="ECO:0000256" key="1">
    <source>
        <dbReference type="ARBA" id="ARBA00004496"/>
    </source>
</evidence>
<dbReference type="Gene3D" id="3.30.750.80">
    <property type="entry name" value="RNA methyltransferase domain (HRMD) like"/>
    <property type="match status" value="1"/>
</dbReference>
<proteinExistence type="inferred from homology"/>
<keyword evidence="3" id="KW-0698">rRNA processing</keyword>
<dbReference type="SUPFAM" id="SSF88697">
    <property type="entry name" value="PUA domain-like"/>
    <property type="match status" value="1"/>
</dbReference>
<dbReference type="GO" id="GO:0003723">
    <property type="term" value="F:RNA binding"/>
    <property type="evidence" value="ECO:0007669"/>
    <property type="project" value="InterPro"/>
</dbReference>
<dbReference type="GO" id="GO:0008168">
    <property type="term" value="F:methyltransferase activity"/>
    <property type="evidence" value="ECO:0007669"/>
    <property type="project" value="UniProtKB-KW"/>
</dbReference>
<dbReference type="SUPFAM" id="SSF53335">
    <property type="entry name" value="S-adenosyl-L-methionine-dependent methyltransferases"/>
    <property type="match status" value="1"/>
</dbReference>
<evidence type="ECO:0000256" key="3">
    <source>
        <dbReference type="ARBA" id="ARBA00022552"/>
    </source>
</evidence>